<evidence type="ECO:0000256" key="1">
    <source>
        <dbReference type="ARBA" id="ARBA00004651"/>
    </source>
</evidence>
<feature type="transmembrane region" description="Helical" evidence="8">
    <location>
        <begin position="168"/>
        <end position="189"/>
    </location>
</feature>
<dbReference type="PANTHER" id="PTHR42703">
    <property type="entry name" value="NADH DEHYDROGENASE"/>
    <property type="match status" value="1"/>
</dbReference>
<keyword evidence="5 8" id="KW-1133">Transmembrane helix</keyword>
<dbReference type="Proteomes" id="UP001209681">
    <property type="component" value="Unassembled WGS sequence"/>
</dbReference>
<evidence type="ECO:0000313" key="11">
    <source>
        <dbReference type="Proteomes" id="UP001209681"/>
    </source>
</evidence>
<keyword evidence="3" id="KW-1003">Cell membrane</keyword>
<evidence type="ECO:0000313" key="10">
    <source>
        <dbReference type="EMBL" id="MCW7754759.1"/>
    </source>
</evidence>
<keyword evidence="11" id="KW-1185">Reference proteome</keyword>
<keyword evidence="6 8" id="KW-0472">Membrane</keyword>
<dbReference type="PANTHER" id="PTHR42703:SF1">
    <property type="entry name" value="NA(+)_H(+) ANTIPORTER SUBUNIT D1"/>
    <property type="match status" value="1"/>
</dbReference>
<dbReference type="PRINTS" id="PR01437">
    <property type="entry name" value="NUOXDRDTASE4"/>
</dbReference>
<organism evidence="10 11">
    <name type="scientific">Desulfobotulus pelophilus</name>
    <dbReference type="NCBI Taxonomy" id="2823377"/>
    <lineage>
        <taxon>Bacteria</taxon>
        <taxon>Pseudomonadati</taxon>
        <taxon>Thermodesulfobacteriota</taxon>
        <taxon>Desulfobacteria</taxon>
        <taxon>Desulfobacterales</taxon>
        <taxon>Desulfobacteraceae</taxon>
        <taxon>Desulfobotulus</taxon>
    </lineage>
</organism>
<feature type="transmembrane region" description="Helical" evidence="8">
    <location>
        <begin position="284"/>
        <end position="303"/>
    </location>
</feature>
<dbReference type="Pfam" id="PF00361">
    <property type="entry name" value="Proton_antipo_M"/>
    <property type="match status" value="1"/>
</dbReference>
<name>A0ABT3NBB8_9BACT</name>
<feature type="transmembrane region" description="Helical" evidence="8">
    <location>
        <begin position="309"/>
        <end position="328"/>
    </location>
</feature>
<evidence type="ECO:0000256" key="4">
    <source>
        <dbReference type="ARBA" id="ARBA00022692"/>
    </source>
</evidence>
<evidence type="ECO:0000256" key="5">
    <source>
        <dbReference type="ARBA" id="ARBA00022989"/>
    </source>
</evidence>
<accession>A0ABT3NBB8</accession>
<feature type="transmembrane region" description="Helical" evidence="8">
    <location>
        <begin position="378"/>
        <end position="400"/>
    </location>
</feature>
<comment type="subcellular location">
    <subcellularLocation>
        <location evidence="1">Cell membrane</location>
        <topology evidence="1">Multi-pass membrane protein</topology>
    </subcellularLocation>
    <subcellularLocation>
        <location evidence="7">Membrane</location>
        <topology evidence="7">Multi-pass membrane protein</topology>
    </subcellularLocation>
</comment>
<feature type="transmembrane region" description="Helical" evidence="8">
    <location>
        <begin position="139"/>
        <end position="156"/>
    </location>
</feature>
<evidence type="ECO:0000256" key="8">
    <source>
        <dbReference type="SAM" id="Phobius"/>
    </source>
</evidence>
<feature type="transmembrane region" description="Helical" evidence="8">
    <location>
        <begin position="210"/>
        <end position="229"/>
    </location>
</feature>
<feature type="transmembrane region" description="Helical" evidence="8">
    <location>
        <begin position="249"/>
        <end position="272"/>
    </location>
</feature>
<dbReference type="EMBL" id="JAPFPW010000015">
    <property type="protein sequence ID" value="MCW7754759.1"/>
    <property type="molecule type" value="Genomic_DNA"/>
</dbReference>
<sequence>MMEFTQHFPVLVVMAPFLWGMAAAAAGWVNRKWAFPFALAGLLSGLGTALHMLVTTARGETLTYHMAGWMPPFGIAYRIDTFSAIVLTAIMAVALVNLVASRNRAEKDFAEKTPAWYALYIFFVCGLAGMVATEDIFNLYVLLEIASLSGYALIGMGNNRAPLAALNYLIMGTIGASFYLMGVAYIYIATGSLNMADIAAILHEMGPNPTITMAFVLCITGLLAKMAAFPVHGWLPNAYTYAPDATTNLMAALTTKVSIYIMVRIVFSVFPMSLAFDTGVIAEGLVWLATIGIFAGAFMALAQKSFKRMLTYIIIVEVAYMVGGFWLGNRAGMTGAMLHIVNDAAMTLCIFMAAATIRAKQGSDAFTDLKGLFQKMPFSMGALVIAGLSIIGIPPTCGFFSKWYLISGGIEAGHWGFVVALLSASIINAILFFKVFEIALFETPEDAVIHHGHGHDDHAHHGPPALAMAEAPVSMVIPLLIAALALVVLGLLAGDIVTLFIDPAIPGQVL</sequence>
<feature type="transmembrane region" description="Helical" evidence="8">
    <location>
        <begin position="75"/>
        <end position="95"/>
    </location>
</feature>
<keyword evidence="4 7" id="KW-0812">Transmembrane</keyword>
<dbReference type="RefSeq" id="WP_265425672.1">
    <property type="nucleotide sequence ID" value="NZ_JAPFPW010000015.1"/>
</dbReference>
<feature type="transmembrane region" description="Helical" evidence="8">
    <location>
        <begin position="34"/>
        <end position="54"/>
    </location>
</feature>
<evidence type="ECO:0000256" key="2">
    <source>
        <dbReference type="ARBA" id="ARBA00005346"/>
    </source>
</evidence>
<evidence type="ECO:0000256" key="6">
    <source>
        <dbReference type="ARBA" id="ARBA00023136"/>
    </source>
</evidence>
<dbReference type="InterPro" id="IPR050586">
    <property type="entry name" value="CPA3_Na-H_Antiporter_D"/>
</dbReference>
<feature type="domain" description="NADH:quinone oxidoreductase/Mrp antiporter transmembrane" evidence="9">
    <location>
        <begin position="134"/>
        <end position="426"/>
    </location>
</feature>
<reference evidence="10 11" key="1">
    <citation type="submission" date="2022-11" db="EMBL/GenBank/DDBJ databases">
        <title>Desulfobotulus tamanensis H1 sp. nov. - anaerobic, alkaliphilic, sulphate reducing bacterium isolated from terrestrial mud volcano.</title>
        <authorList>
            <person name="Frolova A."/>
            <person name="Merkel A.Y."/>
            <person name="Slobodkin A.I."/>
        </authorList>
    </citation>
    <scope>NUCLEOTIDE SEQUENCE [LARGE SCALE GENOMIC DNA]</scope>
    <source>
        <strain evidence="10 11">H1</strain>
    </source>
</reference>
<proteinExistence type="inferred from homology"/>
<protein>
    <submittedName>
        <fullName evidence="10">Proton-conducting transporter membrane subunit</fullName>
    </submittedName>
</protein>
<feature type="transmembrane region" description="Helical" evidence="8">
    <location>
        <begin position="476"/>
        <end position="501"/>
    </location>
</feature>
<dbReference type="InterPro" id="IPR003918">
    <property type="entry name" value="NADH_UbQ_OxRdtase"/>
</dbReference>
<evidence type="ECO:0000256" key="7">
    <source>
        <dbReference type="RuleBase" id="RU000320"/>
    </source>
</evidence>
<feature type="transmembrane region" description="Helical" evidence="8">
    <location>
        <begin position="340"/>
        <end position="358"/>
    </location>
</feature>
<comment type="caution">
    <text evidence="10">The sequence shown here is derived from an EMBL/GenBank/DDBJ whole genome shotgun (WGS) entry which is preliminary data.</text>
</comment>
<evidence type="ECO:0000256" key="3">
    <source>
        <dbReference type="ARBA" id="ARBA00022475"/>
    </source>
</evidence>
<evidence type="ECO:0000259" key="9">
    <source>
        <dbReference type="Pfam" id="PF00361"/>
    </source>
</evidence>
<comment type="similarity">
    <text evidence="2">Belongs to the CPA3 antiporters (TC 2.A.63) subunit D family.</text>
</comment>
<feature type="transmembrane region" description="Helical" evidence="8">
    <location>
        <begin position="115"/>
        <end position="132"/>
    </location>
</feature>
<feature type="transmembrane region" description="Helical" evidence="8">
    <location>
        <begin position="412"/>
        <end position="433"/>
    </location>
</feature>
<dbReference type="InterPro" id="IPR001750">
    <property type="entry name" value="ND/Mrp_TM"/>
</dbReference>
<gene>
    <name evidence="10" type="ORF">OOT00_12280</name>
</gene>